<name>A0A2U1NHS6_ARTAN</name>
<evidence type="ECO:0000256" key="1">
    <source>
        <dbReference type="SAM" id="Phobius"/>
    </source>
</evidence>
<dbReference type="PROSITE" id="PS50822">
    <property type="entry name" value="PIWI"/>
    <property type="match status" value="1"/>
</dbReference>
<dbReference type="InterPro" id="IPR003165">
    <property type="entry name" value="Piwi"/>
</dbReference>
<evidence type="ECO:0000259" key="2">
    <source>
        <dbReference type="PROSITE" id="PS50822"/>
    </source>
</evidence>
<keyword evidence="1" id="KW-1133">Transmembrane helix</keyword>
<keyword evidence="1" id="KW-0812">Transmembrane</keyword>
<dbReference type="AlphaFoldDB" id="A0A2U1NHS6"/>
<dbReference type="InterPro" id="IPR036397">
    <property type="entry name" value="RNaseH_sf"/>
</dbReference>
<dbReference type="GO" id="GO:0003676">
    <property type="term" value="F:nucleic acid binding"/>
    <property type="evidence" value="ECO:0007669"/>
    <property type="project" value="InterPro"/>
</dbReference>
<dbReference type="Proteomes" id="UP000245207">
    <property type="component" value="Unassembled WGS sequence"/>
</dbReference>
<feature type="transmembrane region" description="Helical" evidence="1">
    <location>
        <begin position="12"/>
        <end position="34"/>
    </location>
</feature>
<sequence>MISGSNLRLFQSIGLTSSVTGFMVLLALMVPLLMRDGVSESRFNQVLNIELEQIMETCKFLDPVWDPNFMVIVAQKIHHTKFFQPNSDYNVPPGTIIDNKVCHRGTMTSTCVHKMEQLEQHDLPIIMCFSIRLVSLLMGCKSLFIHYPTCTKGAQVRYLKLLCFAMLTWQQGRWRNLSSLMTCRMLHLVIVVVLILLVSPKCPSCIRIHAAQCFSAEQLLLGSCVQNRNSDVVVLSFDTSQVEYAVATIDKGLRWDCNVEATEDGNDKEKILFCKKKLWYSQQNSWQQHNEIDLSFFSKKPEDSQLLINELL</sequence>
<gene>
    <name evidence="3" type="ORF">CTI12_AA251210</name>
</gene>
<evidence type="ECO:0000313" key="4">
    <source>
        <dbReference type="Proteomes" id="UP000245207"/>
    </source>
</evidence>
<organism evidence="3 4">
    <name type="scientific">Artemisia annua</name>
    <name type="common">Sweet wormwood</name>
    <dbReference type="NCBI Taxonomy" id="35608"/>
    <lineage>
        <taxon>Eukaryota</taxon>
        <taxon>Viridiplantae</taxon>
        <taxon>Streptophyta</taxon>
        <taxon>Embryophyta</taxon>
        <taxon>Tracheophyta</taxon>
        <taxon>Spermatophyta</taxon>
        <taxon>Magnoliopsida</taxon>
        <taxon>eudicotyledons</taxon>
        <taxon>Gunneridae</taxon>
        <taxon>Pentapetalae</taxon>
        <taxon>asterids</taxon>
        <taxon>campanulids</taxon>
        <taxon>Asterales</taxon>
        <taxon>Asteraceae</taxon>
        <taxon>Asteroideae</taxon>
        <taxon>Anthemideae</taxon>
        <taxon>Artemisiinae</taxon>
        <taxon>Artemisia</taxon>
    </lineage>
</organism>
<comment type="caution">
    <text evidence="3">The sequence shown here is derived from an EMBL/GenBank/DDBJ whole genome shotgun (WGS) entry which is preliminary data.</text>
</comment>
<feature type="domain" description="Piwi" evidence="2">
    <location>
        <begin position="32"/>
        <end position="103"/>
    </location>
</feature>
<dbReference type="SUPFAM" id="SSF53098">
    <property type="entry name" value="Ribonuclease H-like"/>
    <property type="match status" value="1"/>
</dbReference>
<proteinExistence type="predicted"/>
<dbReference type="OrthoDB" id="1860322at2759"/>
<dbReference type="EMBL" id="PKPP01002795">
    <property type="protein sequence ID" value="PWA73072.1"/>
    <property type="molecule type" value="Genomic_DNA"/>
</dbReference>
<dbReference type="PANTHER" id="PTHR22891">
    <property type="entry name" value="EUKARYOTIC TRANSLATION INITIATION FACTOR 2C"/>
    <property type="match status" value="1"/>
</dbReference>
<keyword evidence="1" id="KW-0472">Membrane</keyword>
<dbReference type="STRING" id="35608.A0A2U1NHS6"/>
<dbReference type="InterPro" id="IPR012337">
    <property type="entry name" value="RNaseH-like_sf"/>
</dbReference>
<feature type="transmembrane region" description="Helical" evidence="1">
    <location>
        <begin position="178"/>
        <end position="198"/>
    </location>
</feature>
<protein>
    <submittedName>
        <fullName evidence="3">PAZ domain-containing protein</fullName>
    </submittedName>
</protein>
<keyword evidence="4" id="KW-1185">Reference proteome</keyword>
<dbReference type="Pfam" id="PF02171">
    <property type="entry name" value="Piwi"/>
    <property type="match status" value="1"/>
</dbReference>
<feature type="transmembrane region" description="Helical" evidence="1">
    <location>
        <begin position="123"/>
        <end position="144"/>
    </location>
</feature>
<reference evidence="3 4" key="1">
    <citation type="journal article" date="2018" name="Mol. Plant">
        <title>The genome of Artemisia annua provides insight into the evolution of Asteraceae family and artemisinin biosynthesis.</title>
        <authorList>
            <person name="Shen Q."/>
            <person name="Zhang L."/>
            <person name="Liao Z."/>
            <person name="Wang S."/>
            <person name="Yan T."/>
            <person name="Shi P."/>
            <person name="Liu M."/>
            <person name="Fu X."/>
            <person name="Pan Q."/>
            <person name="Wang Y."/>
            <person name="Lv Z."/>
            <person name="Lu X."/>
            <person name="Zhang F."/>
            <person name="Jiang W."/>
            <person name="Ma Y."/>
            <person name="Chen M."/>
            <person name="Hao X."/>
            <person name="Li L."/>
            <person name="Tang Y."/>
            <person name="Lv G."/>
            <person name="Zhou Y."/>
            <person name="Sun X."/>
            <person name="Brodelius P.E."/>
            <person name="Rose J.K.C."/>
            <person name="Tang K."/>
        </authorList>
    </citation>
    <scope>NUCLEOTIDE SEQUENCE [LARGE SCALE GENOMIC DNA]</scope>
    <source>
        <strain evidence="4">cv. Huhao1</strain>
        <tissue evidence="3">Leaf</tissue>
    </source>
</reference>
<dbReference type="Gene3D" id="3.30.420.10">
    <property type="entry name" value="Ribonuclease H-like superfamily/Ribonuclease H"/>
    <property type="match status" value="1"/>
</dbReference>
<evidence type="ECO:0000313" key="3">
    <source>
        <dbReference type="EMBL" id="PWA73072.1"/>
    </source>
</evidence>
<accession>A0A2U1NHS6</accession>